<name>N6TP31_DENPD</name>
<organism evidence="3">
    <name type="scientific">Dendroctonus ponderosae</name>
    <name type="common">Mountain pine beetle</name>
    <dbReference type="NCBI Taxonomy" id="77166"/>
    <lineage>
        <taxon>Eukaryota</taxon>
        <taxon>Metazoa</taxon>
        <taxon>Ecdysozoa</taxon>
        <taxon>Arthropoda</taxon>
        <taxon>Hexapoda</taxon>
        <taxon>Insecta</taxon>
        <taxon>Pterygota</taxon>
        <taxon>Neoptera</taxon>
        <taxon>Endopterygota</taxon>
        <taxon>Coleoptera</taxon>
        <taxon>Polyphaga</taxon>
        <taxon>Cucujiformia</taxon>
        <taxon>Curculionidae</taxon>
        <taxon>Scolytinae</taxon>
        <taxon>Dendroctonus</taxon>
    </lineage>
</organism>
<feature type="non-terminal residue" evidence="3">
    <location>
        <position position="1"/>
    </location>
</feature>
<feature type="transmembrane region" description="Helical" evidence="2">
    <location>
        <begin position="166"/>
        <end position="188"/>
    </location>
</feature>
<keyword evidence="2" id="KW-1133">Transmembrane helix</keyword>
<gene>
    <name evidence="3" type="ORF">YQE_03834</name>
</gene>
<keyword evidence="2" id="KW-0472">Membrane</keyword>
<dbReference type="OrthoDB" id="6597267at2759"/>
<dbReference type="OMA" id="MMCISAV"/>
<dbReference type="HOGENOM" id="CLU_842585_0_0_1"/>
<keyword evidence="2" id="KW-0812">Transmembrane</keyword>
<evidence type="ECO:0000256" key="2">
    <source>
        <dbReference type="SAM" id="Phobius"/>
    </source>
</evidence>
<feature type="region of interest" description="Disordered" evidence="1">
    <location>
        <begin position="43"/>
        <end position="73"/>
    </location>
</feature>
<dbReference type="EMBL" id="KB740648">
    <property type="protein sequence ID" value="ENN79778.1"/>
    <property type="molecule type" value="Genomic_DNA"/>
</dbReference>
<accession>N6TP31</accession>
<proteinExistence type="predicted"/>
<dbReference type="AlphaFoldDB" id="N6TP31"/>
<sequence length="351" mass="39512">MEVMDGTIDDALTTMTFHRSMLNQYHCTKYVANQIVSEMSKTAFERRSGGSDPENVENDVTHKDKIKSSLLSDQGSSSYEDWLRKSATLDDLYRHHHSINNLMDTDLQSAKDNAVNTDKNQQISTKFDHQYHGDYIATHGAFLQPTIYHTSEVEQSYSKSDKIADIFEIALTALAYLSFGMFIVHLMMCISAVSNQQTTTANTRIVALNLSPAEINADEYEPHGTVTDSMESDEFKFRSIKEPNNSTPSTSETPNELARKILSIFDSALGAPKDKGQCFRYALCNATKYSRFINGKGKLFMGWWSFGVSWLSEKLTHNFVSKLEGLQAIIFGLGKANCKSVYPCMFVKDKQ</sequence>
<protein>
    <submittedName>
        <fullName evidence="3">Uncharacterized protein</fullName>
    </submittedName>
</protein>
<reference evidence="3" key="1">
    <citation type="journal article" date="2013" name="Genome Biol.">
        <title>Draft genome of the mountain pine beetle, Dendroctonus ponderosae Hopkins, a major forest pest.</title>
        <authorList>
            <person name="Keeling C.I."/>
            <person name="Yuen M.M."/>
            <person name="Liao N.Y."/>
            <person name="Docking T.R."/>
            <person name="Chan S.K."/>
            <person name="Taylor G.A."/>
            <person name="Palmquist D.L."/>
            <person name="Jackman S.D."/>
            <person name="Nguyen A."/>
            <person name="Li M."/>
            <person name="Henderson H."/>
            <person name="Janes J.K."/>
            <person name="Zhao Y."/>
            <person name="Pandoh P."/>
            <person name="Moore R."/>
            <person name="Sperling F.A."/>
            <person name="Huber D.P."/>
            <person name="Birol I."/>
            <person name="Jones S.J."/>
            <person name="Bohlmann J."/>
        </authorList>
    </citation>
    <scope>NUCLEOTIDE SEQUENCE</scope>
</reference>
<evidence type="ECO:0000313" key="3">
    <source>
        <dbReference type="EMBL" id="ENN79778.1"/>
    </source>
</evidence>
<evidence type="ECO:0000256" key="1">
    <source>
        <dbReference type="SAM" id="MobiDB-lite"/>
    </source>
</evidence>